<dbReference type="OrthoDB" id="6415790at2759"/>
<feature type="domain" description="Plus3" evidence="10">
    <location>
        <begin position="990"/>
        <end position="1129"/>
    </location>
</feature>
<dbReference type="FunFam" id="3.30.1490.40:FF:000004">
    <property type="entry name" value="Zinc finger CCCH domain-containing protein 19"/>
    <property type="match status" value="1"/>
</dbReference>
<evidence type="ECO:0000259" key="10">
    <source>
        <dbReference type="PROSITE" id="PS51360"/>
    </source>
</evidence>
<dbReference type="CDD" id="cd00072">
    <property type="entry name" value="GYF"/>
    <property type="match status" value="1"/>
</dbReference>
<dbReference type="InterPro" id="IPR024461">
    <property type="entry name" value="CCDC90-like"/>
</dbReference>
<dbReference type="CDD" id="cd10567">
    <property type="entry name" value="SWIB-MDM2_like"/>
    <property type="match status" value="1"/>
</dbReference>
<dbReference type="PROSITE" id="PS51925">
    <property type="entry name" value="SWIB_MDM2"/>
    <property type="match status" value="1"/>
</dbReference>
<dbReference type="PROSITE" id="PS50829">
    <property type="entry name" value="GYF"/>
    <property type="match status" value="1"/>
</dbReference>
<keyword evidence="3" id="KW-0812">Transmembrane</keyword>
<keyword evidence="13" id="KW-1185">Reference proteome</keyword>
<dbReference type="Gene3D" id="1.10.245.10">
    <property type="entry name" value="SWIB/MDM2 domain"/>
    <property type="match status" value="1"/>
</dbReference>
<evidence type="ECO:0000256" key="1">
    <source>
        <dbReference type="ARBA" id="ARBA00004173"/>
    </source>
</evidence>
<feature type="compositionally biased region" description="Acidic residues" evidence="8">
    <location>
        <begin position="1163"/>
        <end position="1173"/>
    </location>
</feature>
<feature type="compositionally biased region" description="Polar residues" evidence="8">
    <location>
        <begin position="2019"/>
        <end position="2044"/>
    </location>
</feature>
<feature type="compositionally biased region" description="Pro residues" evidence="8">
    <location>
        <begin position="19"/>
        <end position="30"/>
    </location>
</feature>
<feature type="compositionally biased region" description="Basic and acidic residues" evidence="8">
    <location>
        <begin position="805"/>
        <end position="814"/>
    </location>
</feature>
<dbReference type="PROSITE" id="PS51360">
    <property type="entry name" value="PLUS3"/>
    <property type="match status" value="1"/>
</dbReference>
<feature type="region of interest" description="Disordered" evidence="8">
    <location>
        <begin position="1423"/>
        <end position="1482"/>
    </location>
</feature>
<dbReference type="InterPro" id="IPR035445">
    <property type="entry name" value="GYF-like_dom_sf"/>
</dbReference>
<evidence type="ECO:0000259" key="9">
    <source>
        <dbReference type="PROSITE" id="PS50829"/>
    </source>
</evidence>
<dbReference type="SMART" id="SM00719">
    <property type="entry name" value="Plus3"/>
    <property type="match status" value="1"/>
</dbReference>
<dbReference type="InterPro" id="IPR019835">
    <property type="entry name" value="SWIB_domain"/>
</dbReference>
<dbReference type="FunFam" id="1.20.5.340:FF:000029">
    <property type="entry name" value="Coiled-coil domain-containing protein 90-like"/>
    <property type="match status" value="1"/>
</dbReference>
<evidence type="ECO:0000313" key="13">
    <source>
        <dbReference type="Proteomes" id="UP001055439"/>
    </source>
</evidence>
<feature type="compositionally biased region" description="Polar residues" evidence="8">
    <location>
        <begin position="1978"/>
        <end position="2011"/>
    </location>
</feature>
<dbReference type="Pfam" id="PF03126">
    <property type="entry name" value="Plus-3"/>
    <property type="match status" value="1"/>
</dbReference>
<feature type="compositionally biased region" description="Polar residues" evidence="8">
    <location>
        <begin position="1249"/>
        <end position="1274"/>
    </location>
</feature>
<dbReference type="SUPFAM" id="SSF55277">
    <property type="entry name" value="GYF domain"/>
    <property type="match status" value="1"/>
</dbReference>
<dbReference type="SUPFAM" id="SSF159042">
    <property type="entry name" value="Plus3-like"/>
    <property type="match status" value="1"/>
</dbReference>
<dbReference type="GO" id="GO:0016020">
    <property type="term" value="C:membrane"/>
    <property type="evidence" value="ECO:0007669"/>
    <property type="project" value="UniProtKB-SubCell"/>
</dbReference>
<organism evidence="12 13">
    <name type="scientific">Musa troglodytarum</name>
    <name type="common">fe'i banana</name>
    <dbReference type="NCBI Taxonomy" id="320322"/>
    <lineage>
        <taxon>Eukaryota</taxon>
        <taxon>Viridiplantae</taxon>
        <taxon>Streptophyta</taxon>
        <taxon>Embryophyta</taxon>
        <taxon>Tracheophyta</taxon>
        <taxon>Spermatophyta</taxon>
        <taxon>Magnoliopsida</taxon>
        <taxon>Liliopsida</taxon>
        <taxon>Zingiberales</taxon>
        <taxon>Musaceae</taxon>
        <taxon>Musa</taxon>
    </lineage>
</organism>
<dbReference type="Gene3D" id="3.30.1490.40">
    <property type="match status" value="1"/>
</dbReference>
<feature type="compositionally biased region" description="Polar residues" evidence="8">
    <location>
        <begin position="1536"/>
        <end position="1548"/>
    </location>
</feature>
<gene>
    <name evidence="12" type="ORF">MUK42_32190</name>
</gene>
<dbReference type="InterPro" id="IPR036885">
    <property type="entry name" value="SWIB_MDM2_dom_sf"/>
</dbReference>
<feature type="region of interest" description="Disordered" evidence="8">
    <location>
        <begin position="633"/>
        <end position="653"/>
    </location>
</feature>
<proteinExistence type="predicted"/>
<evidence type="ECO:0000256" key="8">
    <source>
        <dbReference type="SAM" id="MobiDB-lite"/>
    </source>
</evidence>
<feature type="region of interest" description="Disordered" evidence="8">
    <location>
        <begin position="1498"/>
        <end position="1548"/>
    </location>
</feature>
<dbReference type="Pfam" id="PF25980">
    <property type="entry name" value="NERD_plant"/>
    <property type="match status" value="1"/>
</dbReference>
<evidence type="ECO:0000256" key="7">
    <source>
        <dbReference type="ARBA" id="ARBA00023136"/>
    </source>
</evidence>
<dbReference type="Gene3D" id="3.90.70.200">
    <property type="entry name" value="Plus-3 domain"/>
    <property type="match status" value="1"/>
</dbReference>
<feature type="compositionally biased region" description="Basic and acidic residues" evidence="8">
    <location>
        <begin position="789"/>
        <end position="798"/>
    </location>
</feature>
<dbReference type="GO" id="GO:0005739">
    <property type="term" value="C:mitochondrion"/>
    <property type="evidence" value="ECO:0007669"/>
    <property type="project" value="UniProtKB-SubCell"/>
</dbReference>
<evidence type="ECO:0000256" key="6">
    <source>
        <dbReference type="ARBA" id="ARBA00023128"/>
    </source>
</evidence>
<dbReference type="Pfam" id="PF02213">
    <property type="entry name" value="GYF"/>
    <property type="match status" value="1"/>
</dbReference>
<evidence type="ECO:0000256" key="3">
    <source>
        <dbReference type="ARBA" id="ARBA00022692"/>
    </source>
</evidence>
<evidence type="ECO:0000313" key="12">
    <source>
        <dbReference type="EMBL" id="URD99884.1"/>
    </source>
</evidence>
<dbReference type="InterPro" id="IPR003121">
    <property type="entry name" value="SWIB_MDM2_domain"/>
</dbReference>
<evidence type="ECO:0000259" key="11">
    <source>
        <dbReference type="PROSITE" id="PS51925"/>
    </source>
</evidence>
<feature type="compositionally biased region" description="Low complexity" evidence="8">
    <location>
        <begin position="1511"/>
        <end position="1522"/>
    </location>
</feature>
<dbReference type="PANTHER" id="PTHR46695:SF5">
    <property type="entry name" value="RNA POLYMERASE-ASSOCIATED PROTEIN RTF1 HOMOLOG"/>
    <property type="match status" value="1"/>
</dbReference>
<dbReference type="PANTHER" id="PTHR46695">
    <property type="entry name" value="ZINC FINGER CCCH DOMAIN-CONTAINING PROTEIN 44-RELATED"/>
    <property type="match status" value="1"/>
</dbReference>
<feature type="region of interest" description="Disordered" evidence="8">
    <location>
        <begin position="1580"/>
        <end position="1625"/>
    </location>
</feature>
<keyword evidence="6" id="KW-0496">Mitochondrion</keyword>
<feature type="region of interest" description="Disordered" evidence="8">
    <location>
        <begin position="1"/>
        <end position="60"/>
    </location>
</feature>
<protein>
    <submittedName>
        <fullName evidence="12">DNA binding nucleic acid binding protein binding zinc ion binding</fullName>
    </submittedName>
</protein>
<feature type="region of interest" description="Disordered" evidence="8">
    <location>
        <begin position="1153"/>
        <end position="1178"/>
    </location>
</feature>
<dbReference type="SUPFAM" id="SSF47592">
    <property type="entry name" value="SWIB/MDM2 domain"/>
    <property type="match status" value="1"/>
</dbReference>
<dbReference type="SMART" id="SM00444">
    <property type="entry name" value="GYF"/>
    <property type="match status" value="1"/>
</dbReference>
<feature type="region of interest" description="Disordered" evidence="8">
    <location>
        <begin position="1249"/>
        <end position="1277"/>
    </location>
</feature>
<dbReference type="InterPro" id="IPR004343">
    <property type="entry name" value="Plus-3_dom"/>
</dbReference>
<dbReference type="Proteomes" id="UP001055439">
    <property type="component" value="Chromosome 4"/>
</dbReference>
<dbReference type="Pfam" id="PF02201">
    <property type="entry name" value="SWIB"/>
    <property type="match status" value="1"/>
</dbReference>
<dbReference type="Pfam" id="PF07798">
    <property type="entry name" value="CCDC90-like"/>
    <property type="match status" value="1"/>
</dbReference>
<feature type="domain" description="DM2" evidence="11">
    <location>
        <begin position="843"/>
        <end position="926"/>
    </location>
</feature>
<dbReference type="InterPro" id="IPR036128">
    <property type="entry name" value="Plus3-like_sf"/>
</dbReference>
<feature type="region of interest" description="Disordered" evidence="8">
    <location>
        <begin position="776"/>
        <end position="821"/>
    </location>
</feature>
<feature type="region of interest" description="Disordered" evidence="8">
    <location>
        <begin position="1823"/>
        <end position="1845"/>
    </location>
</feature>
<keyword evidence="7" id="KW-0472">Membrane</keyword>
<feature type="compositionally biased region" description="Basic and acidic residues" evidence="8">
    <location>
        <begin position="1672"/>
        <end position="1699"/>
    </location>
</feature>
<dbReference type="SMART" id="SM00151">
    <property type="entry name" value="SWIB"/>
    <property type="match status" value="1"/>
</dbReference>
<feature type="region of interest" description="Disordered" evidence="8">
    <location>
        <begin position="72"/>
        <end position="99"/>
    </location>
</feature>
<feature type="compositionally biased region" description="Basic and acidic residues" evidence="8">
    <location>
        <begin position="1153"/>
        <end position="1162"/>
    </location>
</feature>
<dbReference type="EMBL" id="CP097506">
    <property type="protein sequence ID" value="URD99884.1"/>
    <property type="molecule type" value="Genomic_DNA"/>
</dbReference>
<dbReference type="InterPro" id="IPR003169">
    <property type="entry name" value="GYF"/>
</dbReference>
<dbReference type="Gene3D" id="1.20.5.340">
    <property type="match status" value="1"/>
</dbReference>
<evidence type="ECO:0000256" key="2">
    <source>
        <dbReference type="ARBA" id="ARBA00004370"/>
    </source>
</evidence>
<feature type="compositionally biased region" description="Low complexity" evidence="8">
    <location>
        <begin position="1467"/>
        <end position="1482"/>
    </location>
</feature>
<feature type="region of interest" description="Disordered" evidence="8">
    <location>
        <begin position="1191"/>
        <end position="1224"/>
    </location>
</feature>
<keyword evidence="5" id="KW-0175">Coiled coil</keyword>
<feature type="compositionally biased region" description="Low complexity" evidence="8">
    <location>
        <begin position="46"/>
        <end position="57"/>
    </location>
</feature>
<feature type="domain" description="GYF" evidence="9">
    <location>
        <begin position="1314"/>
        <end position="1368"/>
    </location>
</feature>
<dbReference type="GO" id="GO:0003677">
    <property type="term" value="F:DNA binding"/>
    <property type="evidence" value="ECO:0007669"/>
    <property type="project" value="InterPro"/>
</dbReference>
<evidence type="ECO:0000256" key="4">
    <source>
        <dbReference type="ARBA" id="ARBA00022989"/>
    </source>
</evidence>
<comment type="subcellular location">
    <subcellularLocation>
        <location evidence="2">Membrane</location>
    </subcellularLocation>
    <subcellularLocation>
        <location evidence="1">Mitochondrion</location>
    </subcellularLocation>
</comment>
<feature type="region of interest" description="Disordered" evidence="8">
    <location>
        <begin position="934"/>
        <end position="976"/>
    </location>
</feature>
<accession>A0A9E7K1D3</accession>
<feature type="region of interest" description="Disordered" evidence="8">
    <location>
        <begin position="158"/>
        <end position="212"/>
    </location>
</feature>
<name>A0A9E7K1D3_9LILI</name>
<dbReference type="InterPro" id="IPR058668">
    <property type="entry name" value="NERD_dom"/>
</dbReference>
<keyword evidence="4" id="KW-1133">Transmembrane helix</keyword>
<feature type="region of interest" description="Disordered" evidence="8">
    <location>
        <begin position="1672"/>
        <end position="1712"/>
    </location>
</feature>
<feature type="compositionally biased region" description="Low complexity" evidence="8">
    <location>
        <begin position="1207"/>
        <end position="1218"/>
    </location>
</feature>
<reference evidence="12" key="1">
    <citation type="submission" date="2022-05" db="EMBL/GenBank/DDBJ databases">
        <title>The Musa troglodytarum L. genome provides insights into the mechanism of non-climacteric behaviour and enrichment of carotenoids.</title>
        <authorList>
            <person name="Wang J."/>
        </authorList>
    </citation>
    <scope>NUCLEOTIDE SEQUENCE</scope>
    <source>
        <tissue evidence="12">Leaf</tissue>
    </source>
</reference>
<feature type="region of interest" description="Disordered" evidence="8">
    <location>
        <begin position="1978"/>
        <end position="2058"/>
    </location>
</feature>
<sequence>MEEPGGGEDSSAVAEHCPRSPPGDENPPSSPVAGEPGSPQCHQAESGSLSSSPPSGSDVAVPKLVALEAVGNAAPAGDGDAVSGEAARESLEEADDAQIRQCEQAVDHREAEVSMPQGFLEASPSLSDGGFEKVTAFEPDAGDIADGDDGLLKEPLRMDLEEVEKTPVPQWQREDGVQEEESMPQGLPDVASSGFDGGLLKPAASEIDPTATDACEEDSVKEAMSKMDVDSVPIPQWHQRKDFVQEEVLMPRGLPAVPPSCSDGGLLKFAAFETDATDASEEDSVKEAMSKMDVDSVPIPQWHQGVLMPQGLPVVSSSRSDSGLLKFAAFQPDATTSSAGGKDSVREAMSKMDVDSVPISQCNQGKDFVQKEVLMPQGSPAVSPSGSGGSLLKFAAFESDATDTNAGDDDAVEEAAPKMYVDSSPVPQCHQRKDGVQGEALMPQGSPAVSPSGLNGGHLKFGAFDMDTAADNVDDAATVEEEVPRIDVDGLPNVTCKQADVCEEVDVSMPKSPSAMSPCGSGGGLEKVASCEPVGVATTCDDDAVKEVALACADTLDDVPLPLYEQMVNAETGTKMLRGSLDEFPSVSDRVDENIAAIEPDAAATSYGKTDAMDDDAAQMDAETDDTLVVVRAGGGRRKRGRPTKSQAARTPSRRKEEEEVCFICFDGGAVRRYTILHVSIETRPFSVQRVGGPVVGIYVAAVKGLPTICALLVLTLCVEGASKKLDFFVLEETKVGVDFDDKGSFEYLFKDYWLDLKAKLSLSLEELTRAKSPMKRSDVAIGNEESSDDLHHVKEEQMASSDSSSEHKEESISSRRKVRKRSRNTINEEVLVKEVETPRTSVCRDISWASDELLEFVAHMKNGDRSVLSQFDVQRLLLDYIKRNNLRDPRKKSQIICDSRLKNLFGKPCVGHFEMLKLLESHFLIKEVSPLDTEDKQGGVVDPDPDPDLDQTDTKGNSDASMKLAPDKRRKPRKKVEKELLTNLDDYAAIDTHNISLMYLPRNLMEELLDDISFDEIVIGSFVRIRISGVGQRQDMYRLVQVVGAGKAAESYKSGKKTTDVTLETINLNKKEVITIDGISNQEFTEGDVQEKARSLQPVRVNDWLEGEKLRLAHLRDRASEKVSGFFNCPVSAKYVDCLGYHKLSRLNEVPEIHTDPHMDPDYESAEEEEESDLRKQDYYYRSRGSSFLRNGREVKSPGKGGSALSDNRSSSRKNSNTWDSNRSALVDGTSIADSSAGRDVNTTEFSLNQANDVRQASSSEASKSHVTASVSDASLYHEKQHMIRSERSADGQQENQIAPLPGDLAAVANESDKIWHYQDPSGKIQGPFSMTQLRKWNNTGYFPPNLRIWRTSEKQEDSILLSDALVGKFQKDLPEWEPPHNSTSQSVIVSPTGFSAGPNLVGVQRGSDVSALSNIKQNAQKLSISQNEKWATRKASWASPKMEVSSRGRVSPKEASGKSGQAQEQNSPQPLSSLNSNQPPALSYQVIDSQVNTAGRSDAYYENPHPNWSSTSQQLPSSTSEVEPVNDSYHRRNSSTNVPPTPQPSNKSLLIAEASLKKHLPSSASVQAIASAWVNTGGREEPQSSFTINEPSRGISNSLGELGSFSSQSVPEQTVTSGGGQSLAASLSAPDAVFLGQATNLSHHPDEVDASGSFKKKNSELELSFLLQSQHDHGKDSLRTHGRSADETRRKSERLSIKLETSVSSEDPREKFHATEVGNITPAASSNIYKADSERNPVPLAGFLDNQMHQALATSYPGSHLMSEKVSSRAPSLSAHPSDAASNLFVQSDALESSSAQRSQTSANANVVPVQPNQLGFDTGSNVQNTSYPVASQNPSPNSGPVQGTGNMSWAPMPQGNINVGWGMVAQGNMNMPWGQPAQSIASLNMGLGAQNQVNTMMNPGWVAPAQGNTNMNVAWVTPAAGNTNQTSGWGGQLQGNLTVNPVWAMLLQGQPNPNPGWAAPPYPNANQNLEAPLQGTMNMNSTWGSGQGNMNPSWVPSAGNPQSSSIQPPSHGGDRNSGQGDNLQGNDSGHTNQRPSWNRTQSGGGSSLPPRGQTGICRFHEMGHCKKGASSTACRRVGAALRLSARSGWSTSAGGGAPFGCSARFISSSQLVKTNGKRAFLVDTLALVRGLEAQGIPSKHAEVITSSITEVLNHSLESVAQSFVSKTEMQKSELIQEANLSKFKSEIQSSQEHHFSSLQRETEKLHADIEKMHSELRYEIDKVTAGQRLDLNLERGRIRDEQAKQNAETTLITTKLDREIHALRAQLEAAKYDVIKYCIGTVVSISAVGLAVLRILM</sequence>
<evidence type="ECO:0000256" key="5">
    <source>
        <dbReference type="ARBA" id="ARBA00023054"/>
    </source>
</evidence>
<feature type="compositionally biased region" description="Polar residues" evidence="8">
    <location>
        <begin position="1585"/>
        <end position="1618"/>
    </location>
</feature>